<reference evidence="1" key="1">
    <citation type="submission" date="2023-04" db="EMBL/GenBank/DDBJ databases">
        <title>A chromosome-level genome assembly of the parasitoid wasp Eretmocerus hayati.</title>
        <authorList>
            <person name="Zhong Y."/>
            <person name="Liu S."/>
            <person name="Liu Y."/>
        </authorList>
    </citation>
    <scope>NUCLEOTIDE SEQUENCE</scope>
    <source>
        <strain evidence="1">ZJU_SS_LIU_2023</strain>
    </source>
</reference>
<gene>
    <name evidence="1" type="ORF">QAD02_007113</name>
</gene>
<comment type="caution">
    <text evidence="1">The sequence shown here is derived from an EMBL/GenBank/DDBJ whole genome shotgun (WGS) entry which is preliminary data.</text>
</comment>
<organism evidence="1 2">
    <name type="scientific">Eretmocerus hayati</name>
    <dbReference type="NCBI Taxonomy" id="131215"/>
    <lineage>
        <taxon>Eukaryota</taxon>
        <taxon>Metazoa</taxon>
        <taxon>Ecdysozoa</taxon>
        <taxon>Arthropoda</taxon>
        <taxon>Hexapoda</taxon>
        <taxon>Insecta</taxon>
        <taxon>Pterygota</taxon>
        <taxon>Neoptera</taxon>
        <taxon>Endopterygota</taxon>
        <taxon>Hymenoptera</taxon>
        <taxon>Apocrita</taxon>
        <taxon>Proctotrupomorpha</taxon>
        <taxon>Chalcidoidea</taxon>
        <taxon>Aphelinidae</taxon>
        <taxon>Aphelininae</taxon>
        <taxon>Eretmocerus</taxon>
    </lineage>
</organism>
<name>A0ACC2N351_9HYME</name>
<keyword evidence="2" id="KW-1185">Reference proteome</keyword>
<accession>A0ACC2N351</accession>
<evidence type="ECO:0000313" key="1">
    <source>
        <dbReference type="EMBL" id="KAJ8665451.1"/>
    </source>
</evidence>
<feature type="non-terminal residue" evidence="1">
    <location>
        <position position="579"/>
    </location>
</feature>
<proteinExistence type="predicted"/>
<protein>
    <submittedName>
        <fullName evidence="1">Uncharacterized protein</fullName>
    </submittedName>
</protein>
<evidence type="ECO:0000313" key="2">
    <source>
        <dbReference type="Proteomes" id="UP001239111"/>
    </source>
</evidence>
<dbReference type="EMBL" id="CM056744">
    <property type="protein sequence ID" value="KAJ8665451.1"/>
    <property type="molecule type" value="Genomic_DNA"/>
</dbReference>
<dbReference type="Proteomes" id="UP001239111">
    <property type="component" value="Chromosome 4"/>
</dbReference>
<sequence>MRASQDSVDALAAKHVDCRSRESYNKYGASSADQFSIFTWRHFLKFIEPAFIQLTHYLETVIWRATQEFFIFFYDQKIELIASPYYDSLSKLAQDIDKLYQDIRNNDLLTNVEKYTTIIMKFVKDRYLLLLPFSQELQDVMSEVLSQVEELGKLPSVNYAFEKVQQVYERISYLYNYFEVRTRLERAIRLIHLKFVEISQTALQAESKYREAKTKFIYDPRNGLMCLEQKLPMSWHAFNQSPEFQEIPEYRGIADLRSYFSTSNTTFWTLYYKIKPLTEPSNWLPPFKAQAMIIGDRNIKTFDGKVYSFQGSCMYLAAHDFVHEQFTIVIKYTNGSSNATPQHQIMIAIGSDVVQLNIFQNDVEVNNHSTNAQIPMELANGTTYLYRDENMVTVERRDQDFRFECNMKYNLCVLELSGWYFGKTAGLLGTMNNEPIDDALASDGHVQSDPNKFAQSWILEEPETEGCRRYSDWSGHQTNMSHPNLEGISQPEITKFCHDLFANRSSEFAPCFSIVEPTPFYSICTNSNHMTEACSVSMAFLQDCMFHDNYLRIPDKCTSCIYGEQTGSQILEGDSRKLE</sequence>